<dbReference type="STRING" id="1313296.SAMN05661091_3347"/>
<dbReference type="InterPro" id="IPR001845">
    <property type="entry name" value="HTH_ArsR_DNA-bd_dom"/>
</dbReference>
<keyword evidence="1" id="KW-0805">Transcription regulation</keyword>
<dbReference type="InterPro" id="IPR036388">
    <property type="entry name" value="WH-like_DNA-bd_sf"/>
</dbReference>
<dbReference type="GO" id="GO:0003700">
    <property type="term" value="F:DNA-binding transcription factor activity"/>
    <property type="evidence" value="ECO:0007669"/>
    <property type="project" value="InterPro"/>
</dbReference>
<feature type="domain" description="HTH arsR-type" evidence="4">
    <location>
        <begin position="211"/>
        <end position="306"/>
    </location>
</feature>
<evidence type="ECO:0000256" key="1">
    <source>
        <dbReference type="ARBA" id="ARBA00023015"/>
    </source>
</evidence>
<evidence type="ECO:0000259" key="4">
    <source>
        <dbReference type="PROSITE" id="PS50987"/>
    </source>
</evidence>
<dbReference type="PANTHER" id="PTHR33154">
    <property type="entry name" value="TRANSCRIPTIONAL REGULATOR, ARSR FAMILY"/>
    <property type="match status" value="1"/>
</dbReference>
<dbReference type="Proteomes" id="UP000192940">
    <property type="component" value="Chromosome I"/>
</dbReference>
<dbReference type="SUPFAM" id="SSF46785">
    <property type="entry name" value="Winged helix' DNA-binding domain"/>
    <property type="match status" value="1"/>
</dbReference>
<organism evidence="5 6">
    <name type="scientific">Paenibacillus uliginis N3/975</name>
    <dbReference type="NCBI Taxonomy" id="1313296"/>
    <lineage>
        <taxon>Bacteria</taxon>
        <taxon>Bacillati</taxon>
        <taxon>Bacillota</taxon>
        <taxon>Bacilli</taxon>
        <taxon>Bacillales</taxon>
        <taxon>Paenibacillaceae</taxon>
        <taxon>Paenibacillus</taxon>
    </lineage>
</organism>
<dbReference type="EMBL" id="LT840184">
    <property type="protein sequence ID" value="SMF86275.1"/>
    <property type="molecule type" value="Genomic_DNA"/>
</dbReference>
<dbReference type="Gene3D" id="1.10.10.10">
    <property type="entry name" value="Winged helix-like DNA-binding domain superfamily/Winged helix DNA-binding domain"/>
    <property type="match status" value="1"/>
</dbReference>
<proteinExistence type="predicted"/>
<dbReference type="InterPro" id="IPR011991">
    <property type="entry name" value="ArsR-like_HTH"/>
</dbReference>
<evidence type="ECO:0000313" key="5">
    <source>
        <dbReference type="EMBL" id="SMF86275.1"/>
    </source>
</evidence>
<evidence type="ECO:0000313" key="6">
    <source>
        <dbReference type="Proteomes" id="UP000192940"/>
    </source>
</evidence>
<dbReference type="GO" id="GO:0003677">
    <property type="term" value="F:DNA binding"/>
    <property type="evidence" value="ECO:0007669"/>
    <property type="project" value="UniProtKB-KW"/>
</dbReference>
<dbReference type="InterPro" id="IPR036390">
    <property type="entry name" value="WH_DNA-bd_sf"/>
</dbReference>
<dbReference type="PROSITE" id="PS50987">
    <property type="entry name" value="HTH_ARSR_2"/>
    <property type="match status" value="1"/>
</dbReference>
<dbReference type="AlphaFoldDB" id="A0A1X7HGG7"/>
<evidence type="ECO:0000256" key="3">
    <source>
        <dbReference type="ARBA" id="ARBA00023163"/>
    </source>
</evidence>
<keyword evidence="2 5" id="KW-0238">DNA-binding</keyword>
<keyword evidence="6" id="KW-1185">Reference proteome</keyword>
<dbReference type="Pfam" id="PF01022">
    <property type="entry name" value="HTH_5"/>
    <property type="match status" value="1"/>
</dbReference>
<accession>A0A1X7HGG7</accession>
<dbReference type="InterPro" id="IPR051081">
    <property type="entry name" value="HTH_MetalResp_TranReg"/>
</dbReference>
<name>A0A1X7HGG7_9BACL</name>
<dbReference type="CDD" id="cd00090">
    <property type="entry name" value="HTH_ARSR"/>
    <property type="match status" value="1"/>
</dbReference>
<gene>
    <name evidence="5" type="ORF">SAMN05661091_3347</name>
</gene>
<reference evidence="5 6" key="1">
    <citation type="submission" date="2017-04" db="EMBL/GenBank/DDBJ databases">
        <authorList>
            <person name="Afonso C.L."/>
            <person name="Miller P.J."/>
            <person name="Scott M.A."/>
            <person name="Spackman E."/>
            <person name="Goraichik I."/>
            <person name="Dimitrov K.M."/>
            <person name="Suarez D.L."/>
            <person name="Swayne D.E."/>
        </authorList>
    </citation>
    <scope>NUCLEOTIDE SEQUENCE [LARGE SCALE GENOMIC DNA]</scope>
    <source>
        <strain evidence="5 6">N3/975</strain>
    </source>
</reference>
<sequence>MKYKVSIDVSVVFELLGSFMIYVTRKWTDNLDIGTHLITDMDTRLPQEFRTELGKAYNWPFLDYDVLYALAILREQDTDITSFIDWIGNTAPDDLYPRLLPYMPSLTMEHLVRVKTDYPPLLRLWYEYYFADIEPELEPLICEDAQEKSILLLKMEPEGLIEYATGGVILDDIPVDSILLFPGVHFRPINTYCFYDNILLIQYPVDIPEENEDDPPVVLLRMTEALADPERLRLLRYVANEPKTVNDIATNLNQPYDTLMHHLLILRAAGLLRSHVNAGDQTERFSLRPDGAAELQMFFESYLRLS</sequence>
<dbReference type="SMART" id="SM00418">
    <property type="entry name" value="HTH_ARSR"/>
    <property type="match status" value="1"/>
</dbReference>
<protein>
    <submittedName>
        <fullName evidence="5">DNA-binding transcriptional regulator, ArsR family</fullName>
    </submittedName>
</protein>
<dbReference type="PANTHER" id="PTHR33154:SF33">
    <property type="entry name" value="TRANSCRIPTIONAL REPRESSOR SDPR"/>
    <property type="match status" value="1"/>
</dbReference>
<keyword evidence="3" id="KW-0804">Transcription</keyword>
<evidence type="ECO:0000256" key="2">
    <source>
        <dbReference type="ARBA" id="ARBA00023125"/>
    </source>
</evidence>
<dbReference type="RefSeq" id="WP_208914212.1">
    <property type="nucleotide sequence ID" value="NZ_LT840184.1"/>
</dbReference>